<accession>A0A0K1PMM0</accession>
<keyword evidence="3" id="KW-1185">Reference proteome</keyword>
<protein>
    <recommendedName>
        <fullName evidence="4">FHA domain-containing protein</fullName>
    </recommendedName>
</protein>
<gene>
    <name evidence="2" type="ORF">AKJ09_01432</name>
</gene>
<dbReference type="SUPFAM" id="SSF49879">
    <property type="entry name" value="SMAD/FHA domain"/>
    <property type="match status" value="1"/>
</dbReference>
<sequence>MKLLTFVVKHPGRNDEMIQIHASKVTVGSGAHCDIRLPLESASWEQFVVTQEGEGIVGRAVSKDRPTVFDDSREREVALAEGSVISVDTIQVVLQGVTVADDAAKKRKPTPMRKLALVLSIGIVVAGLLVLKTATARNSLPPPPVPSPLRAPVTECFERNDAHALAEQKLDLARSKRQRFQFYAHDGVDAVALFETAAACMKASGDQAGADQANKMASDMRRIIEDDFRASRVRLDRALVREDARTALAQVKFERELLFGREDCEDYIAWLAVLQSKLEAMISSE</sequence>
<dbReference type="AlphaFoldDB" id="A0A0K1PMM0"/>
<evidence type="ECO:0008006" key="4">
    <source>
        <dbReference type="Google" id="ProtNLM"/>
    </source>
</evidence>
<evidence type="ECO:0000313" key="3">
    <source>
        <dbReference type="Proteomes" id="UP000064967"/>
    </source>
</evidence>
<dbReference type="EMBL" id="CP012333">
    <property type="protein sequence ID" value="AKU94768.1"/>
    <property type="molecule type" value="Genomic_DNA"/>
</dbReference>
<dbReference type="Proteomes" id="UP000064967">
    <property type="component" value="Chromosome"/>
</dbReference>
<keyword evidence="1" id="KW-0472">Membrane</keyword>
<dbReference type="InterPro" id="IPR008984">
    <property type="entry name" value="SMAD_FHA_dom_sf"/>
</dbReference>
<reference evidence="2 3" key="1">
    <citation type="submission" date="2015-08" db="EMBL/GenBank/DDBJ databases">
        <authorList>
            <person name="Babu N.S."/>
            <person name="Beckwith C.J."/>
            <person name="Beseler K.G."/>
            <person name="Brison A."/>
            <person name="Carone J.V."/>
            <person name="Caskin T.P."/>
            <person name="Diamond M."/>
            <person name="Durham M.E."/>
            <person name="Foxe J.M."/>
            <person name="Go M."/>
            <person name="Henderson B.A."/>
            <person name="Jones I.B."/>
            <person name="McGettigan J.A."/>
            <person name="Micheletti S.J."/>
            <person name="Nasrallah M.E."/>
            <person name="Ortiz D."/>
            <person name="Piller C.R."/>
            <person name="Privatt S.R."/>
            <person name="Schneider S.L."/>
            <person name="Sharp S."/>
            <person name="Smith T.C."/>
            <person name="Stanton J.D."/>
            <person name="Ullery H.E."/>
            <person name="Wilson R.J."/>
            <person name="Serrano M.G."/>
            <person name="Buck G."/>
            <person name="Lee V."/>
            <person name="Wang Y."/>
            <person name="Carvalho R."/>
            <person name="Voegtly L."/>
            <person name="Shi R."/>
            <person name="Duckworth R."/>
            <person name="Johnson A."/>
            <person name="Loviza R."/>
            <person name="Walstead R."/>
            <person name="Shah Z."/>
            <person name="Kiflezghi M."/>
            <person name="Wade K."/>
            <person name="Ball S.L."/>
            <person name="Bradley K.W."/>
            <person name="Asai D.J."/>
            <person name="Bowman C.A."/>
            <person name="Russell D.A."/>
            <person name="Pope W.H."/>
            <person name="Jacobs-Sera D."/>
            <person name="Hendrix R.W."/>
            <person name="Hatfull G.F."/>
        </authorList>
    </citation>
    <scope>NUCLEOTIDE SEQUENCE [LARGE SCALE GENOMIC DNA]</scope>
    <source>
        <strain evidence="2 3">DSM 27648</strain>
    </source>
</reference>
<dbReference type="CDD" id="cd00060">
    <property type="entry name" value="FHA"/>
    <property type="match status" value="1"/>
</dbReference>
<keyword evidence="1" id="KW-1133">Transmembrane helix</keyword>
<evidence type="ECO:0000313" key="2">
    <source>
        <dbReference type="EMBL" id="AKU94768.1"/>
    </source>
</evidence>
<dbReference type="STRING" id="1391654.AKJ09_01432"/>
<organism evidence="2 3">
    <name type="scientific">Labilithrix luteola</name>
    <dbReference type="NCBI Taxonomy" id="1391654"/>
    <lineage>
        <taxon>Bacteria</taxon>
        <taxon>Pseudomonadati</taxon>
        <taxon>Myxococcota</taxon>
        <taxon>Polyangia</taxon>
        <taxon>Polyangiales</taxon>
        <taxon>Labilitrichaceae</taxon>
        <taxon>Labilithrix</taxon>
    </lineage>
</organism>
<dbReference type="KEGG" id="llu:AKJ09_01432"/>
<dbReference type="Gene3D" id="2.60.200.20">
    <property type="match status" value="1"/>
</dbReference>
<dbReference type="RefSeq" id="WP_146646321.1">
    <property type="nucleotide sequence ID" value="NZ_CP012333.1"/>
</dbReference>
<proteinExistence type="predicted"/>
<keyword evidence="1" id="KW-0812">Transmembrane</keyword>
<name>A0A0K1PMM0_9BACT</name>
<feature type="transmembrane region" description="Helical" evidence="1">
    <location>
        <begin position="115"/>
        <end position="134"/>
    </location>
</feature>
<evidence type="ECO:0000256" key="1">
    <source>
        <dbReference type="SAM" id="Phobius"/>
    </source>
</evidence>